<dbReference type="SMART" id="SM00897">
    <property type="entry name" value="FIST"/>
    <property type="match status" value="1"/>
</dbReference>
<organism evidence="5 6">
    <name type="scientific">Azospirillum picis</name>
    <dbReference type="NCBI Taxonomy" id="488438"/>
    <lineage>
        <taxon>Bacteria</taxon>
        <taxon>Pseudomonadati</taxon>
        <taxon>Pseudomonadota</taxon>
        <taxon>Alphaproteobacteria</taxon>
        <taxon>Rhodospirillales</taxon>
        <taxon>Azospirillaceae</taxon>
        <taxon>Azospirillum</taxon>
    </lineage>
</organism>
<comment type="caution">
    <text evidence="5">The sequence shown here is derived from an EMBL/GenBank/DDBJ whole genome shotgun (WGS) entry which is preliminary data.</text>
</comment>
<dbReference type="PANTHER" id="PTHR32089:SF112">
    <property type="entry name" value="LYSOZYME-LIKE PROTEIN-RELATED"/>
    <property type="match status" value="1"/>
</dbReference>
<name>A0ABU0MJR1_9PROT</name>
<evidence type="ECO:0000313" key="6">
    <source>
        <dbReference type="Proteomes" id="UP001244552"/>
    </source>
</evidence>
<dbReference type="RefSeq" id="WP_209982504.1">
    <property type="nucleotide sequence ID" value="NZ_JAGINO010000008.1"/>
</dbReference>
<dbReference type="SMART" id="SM01204">
    <property type="entry name" value="FIST_C"/>
    <property type="match status" value="1"/>
</dbReference>
<dbReference type="Pfam" id="PF10442">
    <property type="entry name" value="FIST_C"/>
    <property type="match status" value="1"/>
</dbReference>
<keyword evidence="6" id="KW-1185">Reference proteome</keyword>
<dbReference type="Pfam" id="PF08495">
    <property type="entry name" value="FIST"/>
    <property type="match status" value="1"/>
</dbReference>
<feature type="domain" description="Methyl-accepting transducer" evidence="4">
    <location>
        <begin position="529"/>
        <end position="679"/>
    </location>
</feature>
<evidence type="ECO:0000256" key="3">
    <source>
        <dbReference type="SAM" id="MobiDB-lite"/>
    </source>
</evidence>
<evidence type="ECO:0000256" key="1">
    <source>
        <dbReference type="ARBA" id="ARBA00023224"/>
    </source>
</evidence>
<dbReference type="SUPFAM" id="SSF58104">
    <property type="entry name" value="Methyl-accepting chemotaxis protein (MCP) signaling domain"/>
    <property type="match status" value="1"/>
</dbReference>
<feature type="compositionally biased region" description="Low complexity" evidence="3">
    <location>
        <begin position="7"/>
        <end position="26"/>
    </location>
</feature>
<evidence type="ECO:0000313" key="5">
    <source>
        <dbReference type="EMBL" id="MDQ0533693.1"/>
    </source>
</evidence>
<evidence type="ECO:0000256" key="2">
    <source>
        <dbReference type="PROSITE-ProRule" id="PRU00284"/>
    </source>
</evidence>
<dbReference type="InterPro" id="IPR013702">
    <property type="entry name" value="FIST_domain_N"/>
</dbReference>
<dbReference type="InterPro" id="IPR004089">
    <property type="entry name" value="MCPsignal_dom"/>
</dbReference>
<dbReference type="PROSITE" id="PS50111">
    <property type="entry name" value="CHEMOTAXIS_TRANSDUC_2"/>
    <property type="match status" value="1"/>
</dbReference>
<dbReference type="Gene3D" id="1.10.287.950">
    <property type="entry name" value="Methyl-accepting chemotaxis protein"/>
    <property type="match status" value="1"/>
</dbReference>
<dbReference type="SMART" id="SM00283">
    <property type="entry name" value="MA"/>
    <property type="match status" value="1"/>
</dbReference>
<gene>
    <name evidence="5" type="ORF">QO018_002556</name>
</gene>
<proteinExistence type="predicted"/>
<protein>
    <recommendedName>
        <fullName evidence="4">Methyl-accepting transducer domain-containing protein</fullName>
    </recommendedName>
</protein>
<dbReference type="Pfam" id="PF00015">
    <property type="entry name" value="MCPsignal"/>
    <property type="match status" value="1"/>
</dbReference>
<dbReference type="PANTHER" id="PTHR32089">
    <property type="entry name" value="METHYL-ACCEPTING CHEMOTAXIS PROTEIN MCPB"/>
    <property type="match status" value="1"/>
</dbReference>
<dbReference type="InterPro" id="IPR019494">
    <property type="entry name" value="FIST_C"/>
</dbReference>
<keyword evidence="1 2" id="KW-0807">Transducer</keyword>
<reference evidence="5 6" key="1">
    <citation type="submission" date="2023-07" db="EMBL/GenBank/DDBJ databases">
        <title>Genomic Encyclopedia of Type Strains, Phase IV (KMG-IV): sequencing the most valuable type-strain genomes for metagenomic binning, comparative biology and taxonomic classification.</title>
        <authorList>
            <person name="Goeker M."/>
        </authorList>
    </citation>
    <scope>NUCLEOTIDE SEQUENCE [LARGE SCALE GENOMIC DNA]</scope>
    <source>
        <strain evidence="5 6">DSM 19922</strain>
    </source>
</reference>
<feature type="region of interest" description="Disordered" evidence="3">
    <location>
        <begin position="1"/>
        <end position="31"/>
    </location>
</feature>
<accession>A0ABU0MJR1</accession>
<evidence type="ECO:0000259" key="4">
    <source>
        <dbReference type="PROSITE" id="PS50111"/>
    </source>
</evidence>
<dbReference type="EMBL" id="JAUSVU010000008">
    <property type="protein sequence ID" value="MDQ0533693.1"/>
    <property type="molecule type" value="Genomic_DNA"/>
</dbReference>
<sequence>MPSLFRPAASAPAQAGPGTAAAQAPVAVPPPATAEPPIRSLCLPAGRLDAAALGGLGFAAGAPALVVGFVSPHTDFAAVARKVRDALPAGTPVVLVSTAGELCAAADRPLYREAGDRWDSVVLQSFSPRLFAGVSIHAIPLHCEDLRAGRADGTVAARVEAIRGELDRIRVPFAIDSHDTVALTFVDGLSASESWLMEAIYRSGHFPCLFIGGSAGGTLDFRNTWLFDGQRVMQNTALAIFLKVAPGFRYGVFKSQNFRPTQTRFAVVDADPMRRIVRSVIDRDSFEAVGFIDALAGTLRCQPAELPARLGRNTFAVEMEGELFVRSVSGFDFDKGEVSFYCDVNPGDSLCLVEATDFVRQTEDDLAAYLRGKPRPVGAILNDCILRRLNNPDQLARVRAFDGLAAAGFSTFGELLGININQTLSALMFFEVPAGTPFADDMVDRFPVHYARFQSYFIATRYNRLDLLSRIRNGIIERMHGYLDAMVTLTGGVQETAGYATRIGSSMATIEATLNRHASLFDGHAERREELVREFGQLSSVVASIEKVLAVIDGIASQTNLLALNATIEAARAGEAGKGFAVVAAEVRKLANDTKQTLGDTRRAIDRIGSSVRAVGGQLDDTSARMDKAAQASQALQADIHAVIAEVGGAQRIIEERLADLDGHARRMEDINHYIGFLKRLDRAG</sequence>
<dbReference type="Proteomes" id="UP001244552">
    <property type="component" value="Unassembled WGS sequence"/>
</dbReference>